<reference evidence="2 3" key="1">
    <citation type="submission" date="2018-06" db="EMBL/GenBank/DDBJ databases">
        <authorList>
            <consortium name="Pathogen Informatics"/>
            <person name="Doyle S."/>
        </authorList>
    </citation>
    <scope>NUCLEOTIDE SEQUENCE [LARGE SCALE GENOMIC DNA]</scope>
    <source>
        <strain evidence="2 3">NCTC1542</strain>
    </source>
</reference>
<name>A0A378UY79_MYCFO</name>
<accession>A0A378UY79</accession>
<dbReference type="AlphaFoldDB" id="A0A378UY79"/>
<gene>
    <name evidence="2" type="ORF">NCTC1542_04662</name>
</gene>
<sequence>MGLDVTVPLGVTVGSLRDTSTGLESLASGFYNDGAGPELATAAGPVAGLDTGSACREVGDAFLRRAQALGDAASTFAGKLDSAAFLYEHGDSAAAERIEFDPPEEEEKRIGDDPGEPGYDPVNEYEDALREAGLLDGPSDGFYREWLANAAKNDVPPEVIVDIARRHNITPQSFDVLKGMERVTDNDGKTYFILPSGVSAKDARDATLMTYVLNAGTGYEDSRGSGKNSFAETPYAADEVQRIIDRQESNSWSYLGAELFSGRLAATPNGMLMGLGGNMVEDQLSQLGGSTVGDVFLVNIDNPADPAQQLRDIIDSGQAWYSEQRPLPGSTIDLDRILHHEERHSQQWADLGYENMVEQYGQKMVEEWITKQRNPFETNAGASDGGYS</sequence>
<proteinExistence type="predicted"/>
<evidence type="ECO:0000313" key="2">
    <source>
        <dbReference type="EMBL" id="SUA03182.1"/>
    </source>
</evidence>
<feature type="compositionally biased region" description="Basic and acidic residues" evidence="1">
    <location>
        <begin position="95"/>
        <end position="112"/>
    </location>
</feature>
<dbReference type="EMBL" id="UGQY01000004">
    <property type="protein sequence ID" value="SUA03182.1"/>
    <property type="molecule type" value="Genomic_DNA"/>
</dbReference>
<organism evidence="2 3">
    <name type="scientific">Mycolicibacterium fortuitum</name>
    <name type="common">Mycobacterium fortuitum</name>
    <dbReference type="NCBI Taxonomy" id="1766"/>
    <lineage>
        <taxon>Bacteria</taxon>
        <taxon>Bacillati</taxon>
        <taxon>Actinomycetota</taxon>
        <taxon>Actinomycetes</taxon>
        <taxon>Mycobacteriales</taxon>
        <taxon>Mycobacteriaceae</taxon>
        <taxon>Mycolicibacterium</taxon>
    </lineage>
</organism>
<evidence type="ECO:0000313" key="3">
    <source>
        <dbReference type="Proteomes" id="UP000255389"/>
    </source>
</evidence>
<evidence type="ECO:0000256" key="1">
    <source>
        <dbReference type="SAM" id="MobiDB-lite"/>
    </source>
</evidence>
<dbReference type="RefSeq" id="WP_225507158.1">
    <property type="nucleotide sequence ID" value="NZ_CP060410.1"/>
</dbReference>
<protein>
    <submittedName>
        <fullName evidence="2">Protein of uncharacterized function (DUF2580)</fullName>
    </submittedName>
</protein>
<feature type="region of interest" description="Disordered" evidence="1">
    <location>
        <begin position="95"/>
        <end position="119"/>
    </location>
</feature>
<dbReference type="Proteomes" id="UP000255389">
    <property type="component" value="Unassembled WGS sequence"/>
</dbReference>